<feature type="region of interest" description="Disordered" evidence="1">
    <location>
        <begin position="90"/>
        <end position="142"/>
    </location>
</feature>
<accession>A0ABN9SEB5</accession>
<feature type="non-terminal residue" evidence="2">
    <location>
        <position position="324"/>
    </location>
</feature>
<evidence type="ECO:0000256" key="1">
    <source>
        <dbReference type="SAM" id="MobiDB-lite"/>
    </source>
</evidence>
<keyword evidence="3" id="KW-1185">Reference proteome</keyword>
<reference evidence="2" key="1">
    <citation type="submission" date="2023-10" db="EMBL/GenBank/DDBJ databases">
        <authorList>
            <person name="Chen Y."/>
            <person name="Shah S."/>
            <person name="Dougan E. K."/>
            <person name="Thang M."/>
            <person name="Chan C."/>
        </authorList>
    </citation>
    <scope>NUCLEOTIDE SEQUENCE [LARGE SCALE GENOMIC DNA]</scope>
</reference>
<evidence type="ECO:0000313" key="2">
    <source>
        <dbReference type="EMBL" id="CAK0830374.1"/>
    </source>
</evidence>
<feature type="compositionally biased region" description="Low complexity" evidence="1">
    <location>
        <begin position="124"/>
        <end position="141"/>
    </location>
</feature>
<protein>
    <submittedName>
        <fullName evidence="2">Uncharacterized protein</fullName>
    </submittedName>
</protein>
<feature type="region of interest" description="Disordered" evidence="1">
    <location>
        <begin position="274"/>
        <end position="299"/>
    </location>
</feature>
<feature type="compositionally biased region" description="Basic and acidic residues" evidence="1">
    <location>
        <begin position="274"/>
        <end position="297"/>
    </location>
</feature>
<dbReference type="Proteomes" id="UP001189429">
    <property type="component" value="Unassembled WGS sequence"/>
</dbReference>
<gene>
    <name evidence="2" type="ORF">PCOR1329_LOCUS29028</name>
</gene>
<proteinExistence type="predicted"/>
<evidence type="ECO:0000313" key="3">
    <source>
        <dbReference type="Proteomes" id="UP001189429"/>
    </source>
</evidence>
<name>A0ABN9SEB5_9DINO</name>
<sequence>MRPRACTAPPCVPARPIGCDAGPVPVRPDASAIAVCSDFPVRCRWISGSISASSFSCAQPWRQGRPQRETQDDQTGSFFVQQERCDLTSRFDADRPRDPSWPTALAAPSRGHRGGLGGGRPRTTRQAASLSRSATRSTLLADGGKARRSAEVRRKADVMDVFSGFVLRGVVQTEDIPNVLKAVDDTMHMEGCLVSHKAMAPDSAFGARTRILSNAGLAGEGGPRRTRARSFFLSRTQRDGLGQVCSTFSSSLMSNDIVPYSALLRGDRRKREELEERSRRAEAETKLAEAQAQREADYQQQMSAYDALHARLTASEQLNLILQE</sequence>
<comment type="caution">
    <text evidence="2">The sequence shown here is derived from an EMBL/GenBank/DDBJ whole genome shotgun (WGS) entry which is preliminary data.</text>
</comment>
<dbReference type="EMBL" id="CAUYUJ010010839">
    <property type="protein sequence ID" value="CAK0830374.1"/>
    <property type="molecule type" value="Genomic_DNA"/>
</dbReference>
<organism evidence="2 3">
    <name type="scientific">Prorocentrum cordatum</name>
    <dbReference type="NCBI Taxonomy" id="2364126"/>
    <lineage>
        <taxon>Eukaryota</taxon>
        <taxon>Sar</taxon>
        <taxon>Alveolata</taxon>
        <taxon>Dinophyceae</taxon>
        <taxon>Prorocentrales</taxon>
        <taxon>Prorocentraceae</taxon>
        <taxon>Prorocentrum</taxon>
    </lineage>
</organism>